<dbReference type="PANTHER" id="PTHR11530">
    <property type="entry name" value="D-AMINO ACID OXIDASE"/>
    <property type="match status" value="1"/>
</dbReference>
<dbReference type="Gene3D" id="3.40.50.720">
    <property type="entry name" value="NAD(P)-binding Rossmann-like Domain"/>
    <property type="match status" value="1"/>
</dbReference>
<dbReference type="RefSeq" id="WP_150405756.1">
    <property type="nucleotide sequence ID" value="NZ_VXLC01000017.1"/>
</dbReference>
<dbReference type="InterPro" id="IPR006076">
    <property type="entry name" value="FAD-dep_OxRdtase"/>
</dbReference>
<evidence type="ECO:0000313" key="11">
    <source>
        <dbReference type="EMBL" id="KAA8884915.1"/>
    </source>
</evidence>
<evidence type="ECO:0000256" key="2">
    <source>
        <dbReference type="ARBA" id="ARBA00006730"/>
    </source>
</evidence>
<dbReference type="PIRSF" id="PIRSF000189">
    <property type="entry name" value="D-aa_oxidase"/>
    <property type="match status" value="1"/>
</dbReference>
<dbReference type="SUPFAM" id="SSF54373">
    <property type="entry name" value="FAD-linked reductases, C-terminal domain"/>
    <property type="match status" value="1"/>
</dbReference>
<evidence type="ECO:0000256" key="5">
    <source>
        <dbReference type="ARBA" id="ARBA00023002"/>
    </source>
</evidence>
<protein>
    <recommendedName>
        <fullName evidence="7">D-amino-acid oxidase</fullName>
        <ecNumber evidence="6">1.4.3.3</ecNumber>
    </recommendedName>
</protein>
<gene>
    <name evidence="11" type="ORF">F3087_31605</name>
</gene>
<evidence type="ECO:0000256" key="8">
    <source>
        <dbReference type="ARBA" id="ARBA00049547"/>
    </source>
</evidence>
<dbReference type="PANTHER" id="PTHR11530:SF11">
    <property type="entry name" value="D-ASPARTATE OXIDASE"/>
    <property type="match status" value="1"/>
</dbReference>
<dbReference type="EMBL" id="VXLC01000017">
    <property type="protein sequence ID" value="KAA8884915.1"/>
    <property type="molecule type" value="Genomic_DNA"/>
</dbReference>
<proteinExistence type="inferred from homology"/>
<name>A0A5N0E9U7_9NOCA</name>
<dbReference type="EC" id="1.4.3.3" evidence="6"/>
<evidence type="ECO:0000313" key="12">
    <source>
        <dbReference type="Proteomes" id="UP000323876"/>
    </source>
</evidence>
<feature type="binding site" evidence="9">
    <location>
        <begin position="40"/>
        <end position="41"/>
    </location>
    <ligand>
        <name>FAD</name>
        <dbReference type="ChEBI" id="CHEBI:57692"/>
    </ligand>
</feature>
<dbReference type="OrthoDB" id="246701at2"/>
<evidence type="ECO:0000256" key="9">
    <source>
        <dbReference type="PIRSR" id="PIRSR000189-1"/>
    </source>
</evidence>
<reference evidence="11 12" key="1">
    <citation type="submission" date="2019-09" db="EMBL/GenBank/DDBJ databases">
        <authorList>
            <person name="Wang X."/>
        </authorList>
    </citation>
    <scope>NUCLEOTIDE SEQUENCE [LARGE SCALE GENOMIC DNA]</scope>
    <source>
        <strain evidence="11 12">CICC 11023</strain>
    </source>
</reference>
<dbReference type="GO" id="GO:0003884">
    <property type="term" value="F:D-amino-acid oxidase activity"/>
    <property type="evidence" value="ECO:0007669"/>
    <property type="project" value="UniProtKB-EC"/>
</dbReference>
<dbReference type="Proteomes" id="UP000323876">
    <property type="component" value="Unassembled WGS sequence"/>
</dbReference>
<organism evidence="11 12">
    <name type="scientific">Nocardia colli</name>
    <dbReference type="NCBI Taxonomy" id="2545717"/>
    <lineage>
        <taxon>Bacteria</taxon>
        <taxon>Bacillati</taxon>
        <taxon>Actinomycetota</taxon>
        <taxon>Actinomycetes</taxon>
        <taxon>Mycobacteriales</taxon>
        <taxon>Nocardiaceae</taxon>
        <taxon>Nocardia</taxon>
    </lineage>
</organism>
<dbReference type="Gene3D" id="3.30.9.10">
    <property type="entry name" value="D-Amino Acid Oxidase, subunit A, domain 2"/>
    <property type="match status" value="1"/>
</dbReference>
<comment type="catalytic activity">
    <reaction evidence="8">
        <text>a D-alpha-amino acid + O2 + H2O = a 2-oxocarboxylate + H2O2 + NH4(+)</text>
        <dbReference type="Rhea" id="RHEA:21816"/>
        <dbReference type="ChEBI" id="CHEBI:15377"/>
        <dbReference type="ChEBI" id="CHEBI:15379"/>
        <dbReference type="ChEBI" id="CHEBI:16240"/>
        <dbReference type="ChEBI" id="CHEBI:28938"/>
        <dbReference type="ChEBI" id="CHEBI:35179"/>
        <dbReference type="ChEBI" id="CHEBI:59871"/>
        <dbReference type="EC" id="1.4.3.3"/>
    </reaction>
    <physiologicalReaction direction="left-to-right" evidence="8">
        <dbReference type="Rhea" id="RHEA:21817"/>
    </physiologicalReaction>
</comment>
<feature type="binding site" evidence="9">
    <location>
        <position position="266"/>
    </location>
    <ligand>
        <name>D-dopa</name>
        <dbReference type="ChEBI" id="CHEBI:149689"/>
    </ligand>
</feature>
<comment type="caution">
    <text evidence="11">The sequence shown here is derived from an EMBL/GenBank/DDBJ whole genome shotgun (WGS) entry which is preliminary data.</text>
</comment>
<sequence>MANDVLVLGAGVIGLTTAVCLAEEGHRVRVWAERPPERTTSAVASGLWGPGSTPRDLAWSRVTFAEFTELAEDPASGLHFERGLQVSSNWPEPPSWVEDLTDVQMCTPSELPEGMRFGFWCTAPLIDLPRYLHYLTDRLTAQGITIEQRTVHDLAEPAAAAPVVVNCTGVAAGKLADDDAVQPVRGQHVIVRNPGIEDFYVELGGETEWAGFFPHGDRLILGGVRQHGQWSLDPDPEIADQILRRCIAVEPKLATAEVVGHEVGLRPGRTEVRLDEERIGESRVVHNYGHDGQGVSLSWGSAREVAGMLAD</sequence>
<feature type="domain" description="FAD dependent oxidoreductase" evidence="10">
    <location>
        <begin position="4"/>
        <end position="306"/>
    </location>
</feature>
<dbReference type="SUPFAM" id="SSF51971">
    <property type="entry name" value="Nucleotide-binding domain"/>
    <property type="match status" value="1"/>
</dbReference>
<dbReference type="GO" id="GO:0005737">
    <property type="term" value="C:cytoplasm"/>
    <property type="evidence" value="ECO:0007669"/>
    <property type="project" value="TreeGrafter"/>
</dbReference>
<dbReference type="GO" id="GO:0019478">
    <property type="term" value="P:D-amino acid catabolic process"/>
    <property type="evidence" value="ECO:0007669"/>
    <property type="project" value="TreeGrafter"/>
</dbReference>
<feature type="binding site" evidence="9">
    <location>
        <position position="151"/>
    </location>
    <ligand>
        <name>FAD</name>
        <dbReference type="ChEBI" id="CHEBI:57692"/>
    </ligand>
</feature>
<evidence type="ECO:0000256" key="1">
    <source>
        <dbReference type="ARBA" id="ARBA00001974"/>
    </source>
</evidence>
<dbReference type="Pfam" id="PF01266">
    <property type="entry name" value="DAO"/>
    <property type="match status" value="1"/>
</dbReference>
<evidence type="ECO:0000256" key="6">
    <source>
        <dbReference type="ARBA" id="ARBA00039101"/>
    </source>
</evidence>
<feature type="binding site" evidence="9">
    <location>
        <position position="292"/>
    </location>
    <ligand>
        <name>D-dopa</name>
        <dbReference type="ChEBI" id="CHEBI:149689"/>
    </ligand>
</feature>
<evidence type="ECO:0000259" key="10">
    <source>
        <dbReference type="Pfam" id="PF01266"/>
    </source>
</evidence>
<feature type="binding site" evidence="9">
    <location>
        <position position="168"/>
    </location>
    <ligand>
        <name>FAD</name>
        <dbReference type="ChEBI" id="CHEBI:57692"/>
    </ligand>
</feature>
<keyword evidence="4 9" id="KW-0274">FAD</keyword>
<dbReference type="InterPro" id="IPR023209">
    <property type="entry name" value="DAO"/>
</dbReference>
<comment type="similarity">
    <text evidence="2">Belongs to the DAMOX/DASOX family.</text>
</comment>
<keyword evidence="3" id="KW-0285">Flavoprotein</keyword>
<keyword evidence="5" id="KW-0560">Oxidoreductase</keyword>
<keyword evidence="12" id="KW-1185">Reference proteome</keyword>
<evidence type="ECO:0000256" key="7">
    <source>
        <dbReference type="ARBA" id="ARBA00039751"/>
    </source>
</evidence>
<evidence type="ECO:0000256" key="4">
    <source>
        <dbReference type="ARBA" id="ARBA00022827"/>
    </source>
</evidence>
<accession>A0A5N0E9U7</accession>
<evidence type="ECO:0000256" key="3">
    <source>
        <dbReference type="ARBA" id="ARBA00022630"/>
    </source>
</evidence>
<dbReference type="GO" id="GO:0071949">
    <property type="term" value="F:FAD binding"/>
    <property type="evidence" value="ECO:0007669"/>
    <property type="project" value="InterPro"/>
</dbReference>
<dbReference type="AlphaFoldDB" id="A0A5N0E9U7"/>
<comment type="cofactor">
    <cofactor evidence="1 9">
        <name>FAD</name>
        <dbReference type="ChEBI" id="CHEBI:57692"/>
    </cofactor>
</comment>